<sequence length="130" mass="15038">SVHTDHYERDLMAEMAYAMGVRYLIWLKVEKAGVRQTEHTIIPYVFHSHHRQYVLGVRMFVLDSFSKKTVASEYFESKKGGASALTYLDPDPNDPGLMQKYSLVKGKFDEMEEEISERVVKSIVKVAHLR</sequence>
<protein>
    <submittedName>
        <fullName evidence="1">Uncharacterized protein</fullName>
    </submittedName>
</protein>
<accession>X1MC71</accession>
<comment type="caution">
    <text evidence="1">The sequence shown here is derived from an EMBL/GenBank/DDBJ whole genome shotgun (WGS) entry which is preliminary data.</text>
</comment>
<feature type="non-terminal residue" evidence="1">
    <location>
        <position position="1"/>
    </location>
</feature>
<reference evidence="1" key="1">
    <citation type="journal article" date="2014" name="Front. Microbiol.">
        <title>High frequency of phylogenetically diverse reductive dehalogenase-homologous genes in deep subseafloor sedimentary metagenomes.</title>
        <authorList>
            <person name="Kawai M."/>
            <person name="Futagami T."/>
            <person name="Toyoda A."/>
            <person name="Takaki Y."/>
            <person name="Nishi S."/>
            <person name="Hori S."/>
            <person name="Arai W."/>
            <person name="Tsubouchi T."/>
            <person name="Morono Y."/>
            <person name="Uchiyama I."/>
            <person name="Ito T."/>
            <person name="Fujiyama A."/>
            <person name="Inagaki F."/>
            <person name="Takami H."/>
        </authorList>
    </citation>
    <scope>NUCLEOTIDE SEQUENCE</scope>
    <source>
        <strain evidence="1">Expedition CK06-06</strain>
    </source>
</reference>
<organism evidence="1">
    <name type="scientific">marine sediment metagenome</name>
    <dbReference type="NCBI Taxonomy" id="412755"/>
    <lineage>
        <taxon>unclassified sequences</taxon>
        <taxon>metagenomes</taxon>
        <taxon>ecological metagenomes</taxon>
    </lineage>
</organism>
<dbReference type="EMBL" id="BARV01019285">
    <property type="protein sequence ID" value="GAI29252.1"/>
    <property type="molecule type" value="Genomic_DNA"/>
</dbReference>
<dbReference type="AlphaFoldDB" id="X1MC71"/>
<proteinExistence type="predicted"/>
<name>X1MC71_9ZZZZ</name>
<gene>
    <name evidence="1" type="ORF">S06H3_32429</name>
</gene>
<evidence type="ECO:0000313" key="1">
    <source>
        <dbReference type="EMBL" id="GAI29252.1"/>
    </source>
</evidence>